<keyword evidence="2 6" id="KW-0812">Transmembrane</keyword>
<protein>
    <submittedName>
        <fullName evidence="8">Sterol desaturase family protein</fullName>
    </submittedName>
</protein>
<evidence type="ECO:0000256" key="2">
    <source>
        <dbReference type="ARBA" id="ARBA00022692"/>
    </source>
</evidence>
<name>A0A077ZX38_STYLE</name>
<keyword evidence="3 6" id="KW-1133">Transmembrane helix</keyword>
<dbReference type="PANTHER" id="PTHR11863">
    <property type="entry name" value="STEROL DESATURASE"/>
    <property type="match status" value="1"/>
</dbReference>
<dbReference type="InterPro" id="IPR006694">
    <property type="entry name" value="Fatty_acid_hydroxylase"/>
</dbReference>
<dbReference type="Pfam" id="PF04116">
    <property type="entry name" value="FA_hydroxylase"/>
    <property type="match status" value="1"/>
</dbReference>
<dbReference type="OrthoDB" id="1658724at2759"/>
<feature type="domain" description="Fatty acid hydroxylase" evidence="7">
    <location>
        <begin position="186"/>
        <end position="319"/>
    </location>
</feature>
<feature type="transmembrane region" description="Helical" evidence="6">
    <location>
        <begin position="41"/>
        <end position="62"/>
    </location>
</feature>
<evidence type="ECO:0000256" key="1">
    <source>
        <dbReference type="ARBA" id="ARBA00004370"/>
    </source>
</evidence>
<feature type="transmembrane region" description="Helical" evidence="6">
    <location>
        <begin position="139"/>
        <end position="161"/>
    </location>
</feature>
<accession>A0A077ZX38</accession>
<sequence length="366" mass="43121">MQSIRKRSVGSTTSTTCSTPPPHDIYSVLLSEESRYKRKGYGLIFASLIWLSFMLISPIAIQNLWPPFMDLVKSQGWEKWQVYYYVSLAWHSLMIIITNLAMWAIYEIQLPFFERYKISTDPWPWVENKGEWMKMLKKSIALVSFNNFVSLPITIYAFLWLKNFQVDLQFGVENLPGSMTIMFTLAFCMICEDLTFHLIHRFLHWRVIYPYFHKVHHQYRTTIGIAAEYSHPIDFIIGSVIPGSVGAMILGDNMHFTTYLVWVMVRLGESLDGHSGYEFSWSPYRLIPFSTSASYHNFHHSHNIGNYSSFFSLWDTIFGQNKVFYQFMEKVKEAKEAHQKQQEEFNKKLNEKLSLEQRNEKLLKQD</sequence>
<dbReference type="EMBL" id="CCKQ01001985">
    <property type="protein sequence ID" value="CDW73081.1"/>
    <property type="molecule type" value="Genomic_DNA"/>
</dbReference>
<evidence type="ECO:0000256" key="6">
    <source>
        <dbReference type="SAM" id="Phobius"/>
    </source>
</evidence>
<evidence type="ECO:0000256" key="4">
    <source>
        <dbReference type="ARBA" id="ARBA00023136"/>
    </source>
</evidence>
<reference evidence="8 9" key="1">
    <citation type="submission" date="2014-06" db="EMBL/GenBank/DDBJ databases">
        <authorList>
            <person name="Swart Estienne"/>
        </authorList>
    </citation>
    <scope>NUCLEOTIDE SEQUENCE [LARGE SCALE GENOMIC DNA]</scope>
    <source>
        <strain evidence="8 9">130c</strain>
    </source>
</reference>
<dbReference type="GO" id="GO:0005506">
    <property type="term" value="F:iron ion binding"/>
    <property type="evidence" value="ECO:0007669"/>
    <property type="project" value="InterPro"/>
</dbReference>
<comment type="subcellular location">
    <subcellularLocation>
        <location evidence="1">Membrane</location>
    </subcellularLocation>
</comment>
<keyword evidence="4 6" id="KW-0472">Membrane</keyword>
<dbReference type="GO" id="GO:0016491">
    <property type="term" value="F:oxidoreductase activity"/>
    <property type="evidence" value="ECO:0007669"/>
    <property type="project" value="InterPro"/>
</dbReference>
<organism evidence="8 9">
    <name type="scientific">Stylonychia lemnae</name>
    <name type="common">Ciliate</name>
    <dbReference type="NCBI Taxonomy" id="5949"/>
    <lineage>
        <taxon>Eukaryota</taxon>
        <taxon>Sar</taxon>
        <taxon>Alveolata</taxon>
        <taxon>Ciliophora</taxon>
        <taxon>Intramacronucleata</taxon>
        <taxon>Spirotrichea</taxon>
        <taxon>Stichotrichia</taxon>
        <taxon>Sporadotrichida</taxon>
        <taxon>Oxytrichidae</taxon>
        <taxon>Stylonychinae</taxon>
        <taxon>Stylonychia</taxon>
    </lineage>
</organism>
<feature type="transmembrane region" description="Helical" evidence="6">
    <location>
        <begin position="82"/>
        <end position="106"/>
    </location>
</feature>
<keyword evidence="9" id="KW-1185">Reference proteome</keyword>
<dbReference type="InParanoid" id="A0A077ZX38"/>
<dbReference type="AlphaFoldDB" id="A0A077ZX38"/>
<proteinExistence type="predicted"/>
<feature type="transmembrane region" description="Helical" evidence="6">
    <location>
        <begin position="181"/>
        <end position="199"/>
    </location>
</feature>
<evidence type="ECO:0000259" key="7">
    <source>
        <dbReference type="Pfam" id="PF04116"/>
    </source>
</evidence>
<evidence type="ECO:0000256" key="3">
    <source>
        <dbReference type="ARBA" id="ARBA00022989"/>
    </source>
</evidence>
<keyword evidence="5" id="KW-0175">Coiled coil</keyword>
<dbReference type="InterPro" id="IPR050307">
    <property type="entry name" value="Sterol_Desaturase_Related"/>
</dbReference>
<evidence type="ECO:0000313" key="8">
    <source>
        <dbReference type="EMBL" id="CDW73081.1"/>
    </source>
</evidence>
<evidence type="ECO:0000256" key="5">
    <source>
        <dbReference type="SAM" id="Coils"/>
    </source>
</evidence>
<dbReference type="GO" id="GO:0008610">
    <property type="term" value="P:lipid biosynthetic process"/>
    <property type="evidence" value="ECO:0007669"/>
    <property type="project" value="InterPro"/>
</dbReference>
<dbReference type="OMA" id="WCAFTGN"/>
<dbReference type="Proteomes" id="UP000039865">
    <property type="component" value="Unassembled WGS sequence"/>
</dbReference>
<evidence type="ECO:0000313" key="9">
    <source>
        <dbReference type="Proteomes" id="UP000039865"/>
    </source>
</evidence>
<dbReference type="GO" id="GO:0016020">
    <property type="term" value="C:membrane"/>
    <property type="evidence" value="ECO:0007669"/>
    <property type="project" value="UniProtKB-SubCell"/>
</dbReference>
<feature type="coiled-coil region" evidence="5">
    <location>
        <begin position="328"/>
        <end position="366"/>
    </location>
</feature>
<gene>
    <name evidence="8" type="primary">Contig9873.g10553</name>
    <name evidence="8" type="ORF">STYLEM_2050</name>
</gene>